<evidence type="ECO:0000313" key="5">
    <source>
        <dbReference type="Proteomes" id="UP000075424"/>
    </source>
</evidence>
<dbReference type="Proteomes" id="UP000075517">
    <property type="component" value="Unassembled WGS sequence"/>
</dbReference>
<dbReference type="Proteomes" id="UP000075424">
    <property type="component" value="Unassembled WGS sequence"/>
</dbReference>
<evidence type="ECO:0000313" key="7">
    <source>
        <dbReference type="Proteomes" id="UP000773850"/>
    </source>
</evidence>
<dbReference type="EMBL" id="LQYY01000152">
    <property type="protein sequence ID" value="KYD31119.1"/>
    <property type="molecule type" value="Genomic_DNA"/>
</dbReference>
<gene>
    <name evidence="3" type="ORF">B4109_0529</name>
    <name evidence="4" type="ORF">B4114_0582</name>
    <name evidence="2" type="ORF">GS8_1688</name>
</gene>
<evidence type="ECO:0000313" key="6">
    <source>
        <dbReference type="Proteomes" id="UP000075517"/>
    </source>
</evidence>
<organism evidence="4 6">
    <name type="scientific">Geobacillus stearothermophilus</name>
    <name type="common">Bacillus stearothermophilus</name>
    <dbReference type="NCBI Taxonomy" id="1422"/>
    <lineage>
        <taxon>Bacteria</taxon>
        <taxon>Bacillati</taxon>
        <taxon>Bacillota</taxon>
        <taxon>Bacilli</taxon>
        <taxon>Bacillales</taxon>
        <taxon>Anoxybacillaceae</taxon>
        <taxon>Geobacillus</taxon>
    </lineage>
</organism>
<keyword evidence="7" id="KW-1185">Reference proteome</keyword>
<reference evidence="2 7" key="2">
    <citation type="submission" date="2016-03" db="EMBL/GenBank/DDBJ databases">
        <title>Spore heat resistance.</title>
        <authorList>
            <person name="Boekhorst J."/>
            <person name="Berendsen E.M."/>
            <person name="Wells-Bennik M.H."/>
            <person name="Kuipers O.P."/>
        </authorList>
    </citation>
    <scope>NUCLEOTIDE SEQUENCE [LARGE SCALE GENOMIC DNA]</scope>
    <source>
        <strain evidence="2 7">GS8</strain>
    </source>
</reference>
<dbReference type="EMBL" id="LUCS01000027">
    <property type="protein sequence ID" value="KAF6511017.1"/>
    <property type="molecule type" value="Genomic_DNA"/>
</dbReference>
<reference evidence="5 6" key="1">
    <citation type="submission" date="2016-01" db="EMBL/GenBank/DDBJ databases">
        <title>Draft Genome Sequences of Seven Thermophilic Sporeformers Isolated from Foods.</title>
        <authorList>
            <person name="Berendsen E.M."/>
            <person name="Wells-Bennik M.H."/>
            <person name="Krawcyk A.O."/>
            <person name="De Jong A."/>
            <person name="Holsappel S."/>
            <person name="Eijlander R.T."/>
            <person name="Kuipers O.P."/>
        </authorList>
    </citation>
    <scope>NUCLEOTIDE SEQUENCE [LARGE SCALE GENOMIC DNA]</scope>
    <source>
        <strain evidence="3 5">B4109</strain>
        <strain evidence="4 6">B4114</strain>
    </source>
</reference>
<dbReference type="AlphaFoldDB" id="A0A150N324"/>
<evidence type="ECO:0000313" key="2">
    <source>
        <dbReference type="EMBL" id="KAF6511017.1"/>
    </source>
</evidence>
<feature type="region of interest" description="Disordered" evidence="1">
    <location>
        <begin position="1"/>
        <end position="24"/>
    </location>
</feature>
<evidence type="ECO:0000313" key="4">
    <source>
        <dbReference type="EMBL" id="KYD31119.1"/>
    </source>
</evidence>
<accession>A0A150N324</accession>
<proteinExistence type="predicted"/>
<comment type="caution">
    <text evidence="4">The sequence shown here is derived from an EMBL/GenBank/DDBJ whole genome shotgun (WGS) entry which is preliminary data.</text>
</comment>
<name>A0A150N324_GEOSE</name>
<dbReference type="Proteomes" id="UP000773850">
    <property type="component" value="Unassembled WGS sequence"/>
</dbReference>
<evidence type="ECO:0000313" key="3">
    <source>
        <dbReference type="EMBL" id="KYD27159.1"/>
    </source>
</evidence>
<protein>
    <submittedName>
        <fullName evidence="4">Uncharacterized protein</fullName>
    </submittedName>
</protein>
<evidence type="ECO:0000256" key="1">
    <source>
        <dbReference type="SAM" id="MobiDB-lite"/>
    </source>
</evidence>
<sequence>MKGLTDMKKRAPITIEGRNSVEDRAQKATTTADETSHFAASTKNMVIFGEKGDFLCNGAKLLRCRC</sequence>
<dbReference type="EMBL" id="LQYV01000056">
    <property type="protein sequence ID" value="KYD27159.1"/>
    <property type="molecule type" value="Genomic_DNA"/>
</dbReference>